<organism evidence="1 2">
    <name type="scientific">Candidatus Methanocrinis natronophilus</name>
    <dbReference type="NCBI Taxonomy" id="3033396"/>
    <lineage>
        <taxon>Archaea</taxon>
        <taxon>Methanobacteriati</taxon>
        <taxon>Methanobacteriota</taxon>
        <taxon>Stenosarchaea group</taxon>
        <taxon>Methanomicrobia</taxon>
        <taxon>Methanotrichales</taxon>
        <taxon>Methanotrichaceae</taxon>
        <taxon>Methanocrinis</taxon>
    </lineage>
</organism>
<reference evidence="1 2" key="1">
    <citation type="submission" date="2023-03" db="EMBL/GenBank/DDBJ databases">
        <title>WGS of Methanotrichaceae archaeon Mx.</title>
        <authorList>
            <person name="Sorokin D.Y."/>
            <person name="Merkel A.Y."/>
        </authorList>
    </citation>
    <scope>NUCLEOTIDE SEQUENCE [LARGE SCALE GENOMIC DNA]</scope>
    <source>
        <strain evidence="1 2">Mx</strain>
    </source>
</reference>
<dbReference type="RefSeq" id="WP_316967402.1">
    <property type="nucleotide sequence ID" value="NZ_JARFPK010000054.1"/>
</dbReference>
<accession>A0ABT5XAE0</accession>
<dbReference type="Proteomes" id="UP001220010">
    <property type="component" value="Unassembled WGS sequence"/>
</dbReference>
<proteinExistence type="predicted"/>
<sequence length="87" mass="9938">MRFQGAEIKEQGVTFAVVIVKKHVIDNRSEANRIITAFQAQVFQGRPVILMAQDSRKVPTYYGRDDIARFMASVPLHAIPWKEYSIS</sequence>
<keyword evidence="2" id="KW-1185">Reference proteome</keyword>
<protein>
    <submittedName>
        <fullName evidence="1">Uncharacterized protein</fullName>
    </submittedName>
</protein>
<name>A0ABT5XAE0_9EURY</name>
<evidence type="ECO:0000313" key="2">
    <source>
        <dbReference type="Proteomes" id="UP001220010"/>
    </source>
</evidence>
<dbReference type="EMBL" id="JARFPK010000054">
    <property type="protein sequence ID" value="MDF0591675.1"/>
    <property type="molecule type" value="Genomic_DNA"/>
</dbReference>
<gene>
    <name evidence="1" type="ORF">P0O15_10945</name>
</gene>
<evidence type="ECO:0000313" key="1">
    <source>
        <dbReference type="EMBL" id="MDF0591675.1"/>
    </source>
</evidence>
<comment type="caution">
    <text evidence="1">The sequence shown here is derived from an EMBL/GenBank/DDBJ whole genome shotgun (WGS) entry which is preliminary data.</text>
</comment>